<dbReference type="AlphaFoldDB" id="A0A326UBQ0"/>
<dbReference type="PROSITE" id="PS51462">
    <property type="entry name" value="NUDIX"/>
    <property type="match status" value="1"/>
</dbReference>
<dbReference type="Pfam" id="PF00293">
    <property type="entry name" value="NUDIX"/>
    <property type="match status" value="1"/>
</dbReference>
<dbReference type="Proteomes" id="UP000248806">
    <property type="component" value="Unassembled WGS sequence"/>
</dbReference>
<keyword evidence="3" id="KW-0472">Membrane</keyword>
<evidence type="ECO:0000313" key="6">
    <source>
        <dbReference type="Proteomes" id="UP000248806"/>
    </source>
</evidence>
<comment type="cofactor">
    <cofactor evidence="1">
        <name>Mg(2+)</name>
        <dbReference type="ChEBI" id="CHEBI:18420"/>
    </cofactor>
</comment>
<dbReference type="RefSeq" id="WP_111317850.1">
    <property type="nucleotide sequence ID" value="NZ_BIFX01000001.1"/>
</dbReference>
<organism evidence="5 6">
    <name type="scientific">Thermosporothrix hazakensis</name>
    <dbReference type="NCBI Taxonomy" id="644383"/>
    <lineage>
        <taxon>Bacteria</taxon>
        <taxon>Bacillati</taxon>
        <taxon>Chloroflexota</taxon>
        <taxon>Ktedonobacteria</taxon>
        <taxon>Ktedonobacterales</taxon>
        <taxon>Thermosporotrichaceae</taxon>
        <taxon>Thermosporothrix</taxon>
    </lineage>
</organism>
<feature type="domain" description="Nudix hydrolase" evidence="4">
    <location>
        <begin position="25"/>
        <end position="148"/>
    </location>
</feature>
<evidence type="ECO:0000256" key="2">
    <source>
        <dbReference type="ARBA" id="ARBA00022801"/>
    </source>
</evidence>
<accession>A0A326UBQ0</accession>
<keyword evidence="6" id="KW-1185">Reference proteome</keyword>
<dbReference type="InterPro" id="IPR000086">
    <property type="entry name" value="NUDIX_hydrolase_dom"/>
</dbReference>
<dbReference type="Gene3D" id="3.90.79.10">
    <property type="entry name" value="Nucleoside Triphosphate Pyrophosphohydrolase"/>
    <property type="match status" value="1"/>
</dbReference>
<dbReference type="SUPFAM" id="SSF55811">
    <property type="entry name" value="Nudix"/>
    <property type="match status" value="1"/>
</dbReference>
<keyword evidence="3" id="KW-0812">Transmembrane</keyword>
<dbReference type="PANTHER" id="PTHR43046:SF14">
    <property type="entry name" value="MUTT_NUDIX FAMILY PROTEIN"/>
    <property type="match status" value="1"/>
</dbReference>
<dbReference type="GO" id="GO:0016787">
    <property type="term" value="F:hydrolase activity"/>
    <property type="evidence" value="ECO:0007669"/>
    <property type="project" value="UniProtKB-KW"/>
</dbReference>
<evidence type="ECO:0000313" key="5">
    <source>
        <dbReference type="EMBL" id="PZW36042.1"/>
    </source>
</evidence>
<evidence type="ECO:0000256" key="1">
    <source>
        <dbReference type="ARBA" id="ARBA00001946"/>
    </source>
</evidence>
<dbReference type="PANTHER" id="PTHR43046">
    <property type="entry name" value="GDP-MANNOSE MANNOSYL HYDROLASE"/>
    <property type="match status" value="1"/>
</dbReference>
<gene>
    <name evidence="5" type="ORF">EI42_00212</name>
</gene>
<protein>
    <submittedName>
        <fullName evidence="5">NUDIX domain-containing protein</fullName>
    </submittedName>
</protein>
<name>A0A326UBQ0_THEHA</name>
<dbReference type="InterPro" id="IPR015797">
    <property type="entry name" value="NUDIX_hydrolase-like_dom_sf"/>
</dbReference>
<sequence length="156" mass="17599">MLYLLLKRAVGVFFNLLNILLGGNLPPFACVCILVEQEGRFLAIERTEGGLAFPGGFMRWHEQPEEAARRECEEETGLEIEVSDVIGYETGSSTGITRMSTMTFLFAGRVLGGSLRESIEGQPRWLEPEEVAQMGGYYQALFARYQQYRRAEHARV</sequence>
<reference evidence="5 6" key="1">
    <citation type="submission" date="2018-06" db="EMBL/GenBank/DDBJ databases">
        <title>Genomic Encyclopedia of Archaeal and Bacterial Type Strains, Phase II (KMG-II): from individual species to whole genera.</title>
        <authorList>
            <person name="Goeker M."/>
        </authorList>
    </citation>
    <scope>NUCLEOTIDE SEQUENCE [LARGE SCALE GENOMIC DNA]</scope>
    <source>
        <strain evidence="5 6">ATCC BAA-1881</strain>
    </source>
</reference>
<dbReference type="EMBL" id="QKUF01000001">
    <property type="protein sequence ID" value="PZW36042.1"/>
    <property type="molecule type" value="Genomic_DNA"/>
</dbReference>
<evidence type="ECO:0000256" key="3">
    <source>
        <dbReference type="SAM" id="Phobius"/>
    </source>
</evidence>
<proteinExistence type="predicted"/>
<comment type="caution">
    <text evidence="5">The sequence shown here is derived from an EMBL/GenBank/DDBJ whole genome shotgun (WGS) entry which is preliminary data.</text>
</comment>
<keyword evidence="3" id="KW-1133">Transmembrane helix</keyword>
<keyword evidence="2" id="KW-0378">Hydrolase</keyword>
<feature type="transmembrane region" description="Helical" evidence="3">
    <location>
        <begin position="12"/>
        <end position="35"/>
    </location>
</feature>
<evidence type="ECO:0000259" key="4">
    <source>
        <dbReference type="PROSITE" id="PS51462"/>
    </source>
</evidence>